<name>A0A177DHK0_ALTAL</name>
<keyword evidence="1" id="KW-1133">Transmembrane helix</keyword>
<dbReference type="KEGG" id="aalt:CC77DRAFT_163584"/>
<dbReference type="RefSeq" id="XP_018384805.1">
    <property type="nucleotide sequence ID" value="XM_018530362.1"/>
</dbReference>
<dbReference type="VEuPathDB" id="FungiDB:CC77DRAFT_163584"/>
<evidence type="ECO:0000256" key="1">
    <source>
        <dbReference type="SAM" id="Phobius"/>
    </source>
</evidence>
<proteinExistence type="predicted"/>
<keyword evidence="1" id="KW-0472">Membrane</keyword>
<keyword evidence="3" id="KW-1185">Reference proteome</keyword>
<evidence type="ECO:0000313" key="2">
    <source>
        <dbReference type="EMBL" id="OAG19384.1"/>
    </source>
</evidence>
<dbReference type="Proteomes" id="UP000077248">
    <property type="component" value="Unassembled WGS sequence"/>
</dbReference>
<reference evidence="2 3" key="1">
    <citation type="submission" date="2016-05" db="EMBL/GenBank/DDBJ databases">
        <title>Comparative analysis of secretome profiles of manganese(II)-oxidizing ascomycete fungi.</title>
        <authorList>
            <consortium name="DOE Joint Genome Institute"/>
            <person name="Zeiner C.A."/>
            <person name="Purvine S.O."/>
            <person name="Zink E.M."/>
            <person name="Wu S."/>
            <person name="Pasa-Tolic L."/>
            <person name="Chaput D.L."/>
            <person name="Haridas S."/>
            <person name="Grigoriev I.V."/>
            <person name="Santelli C.M."/>
            <person name="Hansel C.M."/>
        </authorList>
    </citation>
    <scope>NUCLEOTIDE SEQUENCE [LARGE SCALE GENOMIC DNA]</scope>
    <source>
        <strain evidence="2 3">SRC1lrK2f</strain>
    </source>
</reference>
<sequence>MTSESSSYSASAKDFSWAKASALWVIVIIIASLILLRIIYNVIGGILKRQHERNREHELVELVQQRTRLQLSGNDAGIQRPAQALTRRSSEVSVLPRYGTEQGGLCDQSVEVKKKGRYSYVVAYHWPGGDMDPRKKESDVKE</sequence>
<dbReference type="GeneID" id="29115956"/>
<organism evidence="2 3">
    <name type="scientific">Alternaria alternata</name>
    <name type="common">Alternaria rot fungus</name>
    <name type="synonym">Torula alternata</name>
    <dbReference type="NCBI Taxonomy" id="5599"/>
    <lineage>
        <taxon>Eukaryota</taxon>
        <taxon>Fungi</taxon>
        <taxon>Dikarya</taxon>
        <taxon>Ascomycota</taxon>
        <taxon>Pezizomycotina</taxon>
        <taxon>Dothideomycetes</taxon>
        <taxon>Pleosporomycetidae</taxon>
        <taxon>Pleosporales</taxon>
        <taxon>Pleosporineae</taxon>
        <taxon>Pleosporaceae</taxon>
        <taxon>Alternaria</taxon>
        <taxon>Alternaria sect. Alternaria</taxon>
        <taxon>Alternaria alternata complex</taxon>
    </lineage>
</organism>
<evidence type="ECO:0000313" key="3">
    <source>
        <dbReference type="Proteomes" id="UP000077248"/>
    </source>
</evidence>
<protein>
    <submittedName>
        <fullName evidence="2">Uncharacterized protein</fullName>
    </submittedName>
</protein>
<gene>
    <name evidence="2" type="ORF">CC77DRAFT_163584</name>
</gene>
<keyword evidence="1" id="KW-0812">Transmembrane</keyword>
<feature type="transmembrane region" description="Helical" evidence="1">
    <location>
        <begin position="20"/>
        <end position="43"/>
    </location>
</feature>
<dbReference type="AlphaFoldDB" id="A0A177DHK0"/>
<dbReference type="EMBL" id="KV441481">
    <property type="protein sequence ID" value="OAG19384.1"/>
    <property type="molecule type" value="Genomic_DNA"/>
</dbReference>
<accession>A0A177DHK0</accession>